<dbReference type="Pfam" id="PF05202">
    <property type="entry name" value="Flp_C"/>
    <property type="match status" value="1"/>
</dbReference>
<keyword evidence="2" id="KW-0229">DNA integration</keyword>
<dbReference type="InterPro" id="IPR005626">
    <property type="entry name" value="Recombinase_Flp_C"/>
</dbReference>
<gene>
    <name evidence="6" type="ORF">LALA0_S15e00694g</name>
</gene>
<comment type="similarity">
    <text evidence="1 4">Belongs to the 'phage' integrase family.</text>
</comment>
<dbReference type="SUPFAM" id="SSF56349">
    <property type="entry name" value="DNA breaking-rejoining enzymes"/>
    <property type="match status" value="1"/>
</dbReference>
<dbReference type="HOGENOM" id="CLU_858077_0_0_1"/>
<dbReference type="GO" id="GO:0006310">
    <property type="term" value="P:DNA recombination"/>
    <property type="evidence" value="ECO:0007669"/>
    <property type="project" value="UniProtKB-KW"/>
</dbReference>
<dbReference type="PROSITE" id="PS51899">
    <property type="entry name" value="TYR_RECOMBINASE_FLP"/>
    <property type="match status" value="1"/>
</dbReference>
<dbReference type="InterPro" id="IPR013762">
    <property type="entry name" value="Integrase-like_cat_sf"/>
</dbReference>
<comment type="caution">
    <text evidence="4">Lacks conserved residue(s) required for the propagation of feature annotation.</text>
</comment>
<evidence type="ECO:0000256" key="4">
    <source>
        <dbReference type="PROSITE-ProRule" id="PRU01247"/>
    </source>
</evidence>
<proteinExistence type="inferred from homology"/>
<evidence type="ECO:0000313" key="7">
    <source>
        <dbReference type="Proteomes" id="UP000054304"/>
    </source>
</evidence>
<dbReference type="EMBL" id="LN736374">
    <property type="protein sequence ID" value="CEP64934.1"/>
    <property type="molecule type" value="Genomic_DNA"/>
</dbReference>
<evidence type="ECO:0000313" key="6">
    <source>
        <dbReference type="EMBL" id="CEP64934.1"/>
    </source>
</evidence>
<reference evidence="6 7" key="1">
    <citation type="submission" date="2014-12" db="EMBL/GenBank/DDBJ databases">
        <authorList>
            <person name="Neuveglise Cecile"/>
        </authorList>
    </citation>
    <scope>NUCLEOTIDE SEQUENCE [LARGE SCALE GENOMIC DNA]</scope>
    <source>
        <strain evidence="6 7">CBS 12615</strain>
    </source>
</reference>
<dbReference type="GO" id="GO:0003677">
    <property type="term" value="F:DNA binding"/>
    <property type="evidence" value="ECO:0007669"/>
    <property type="project" value="InterPro"/>
</dbReference>
<dbReference type="Gene3D" id="1.10.443.10">
    <property type="entry name" value="Intergrase catalytic core"/>
    <property type="match status" value="1"/>
</dbReference>
<feature type="domain" description="Tyr recombinase Flp-type" evidence="5">
    <location>
        <begin position="130"/>
        <end position="324"/>
    </location>
</feature>
<evidence type="ECO:0000256" key="2">
    <source>
        <dbReference type="ARBA" id="ARBA00022908"/>
    </source>
</evidence>
<dbReference type="GO" id="GO:0015074">
    <property type="term" value="P:DNA integration"/>
    <property type="evidence" value="ECO:0007669"/>
    <property type="project" value="UniProtKB-KW"/>
</dbReference>
<sequence length="324" mass="37497">MTPQTLLFEELASRTLTSVLEELQDVFAGDRAYLRDRVAALLTYTIMGTFGKLRELRRSTFISYERLIRRSLKHNKETNVVSFSYHLKDPKQLTDALNEAFAPVVFEVASNKPPSVEAVSQQRDQEDDFSLNRTADGEIIKVVRADDIWDLLSDIKRTIEKKVMKRRLSAEMKYVLTVSFFNCALFNDLKNADPTKFELVENEYLGHILRVLVSETMTRIPRYLYFFPVNSPSDPLLALHGLFSQVKPTPKTRSSQQETEQRWQMLRESLLNAYDRFLRRHTQHAILAIKRGPKSQLGRRRWPRIYPIQTTANGLRVSAIGMIG</sequence>
<accession>A0A0C7N428</accession>
<dbReference type="Proteomes" id="UP000054304">
    <property type="component" value="Unassembled WGS sequence"/>
</dbReference>
<keyword evidence="7" id="KW-1185">Reference proteome</keyword>
<evidence type="ECO:0000256" key="1">
    <source>
        <dbReference type="ARBA" id="ARBA00008857"/>
    </source>
</evidence>
<dbReference type="RefSeq" id="XP_022631131.1">
    <property type="nucleotide sequence ID" value="XM_022770688.1"/>
</dbReference>
<dbReference type="OrthoDB" id="4071479at2759"/>
<evidence type="ECO:0000256" key="3">
    <source>
        <dbReference type="ARBA" id="ARBA00023172"/>
    </source>
</evidence>
<organism evidence="6 7">
    <name type="scientific">Lachancea lanzarotensis</name>
    <dbReference type="NCBI Taxonomy" id="1245769"/>
    <lineage>
        <taxon>Eukaryota</taxon>
        <taxon>Fungi</taxon>
        <taxon>Dikarya</taxon>
        <taxon>Ascomycota</taxon>
        <taxon>Saccharomycotina</taxon>
        <taxon>Saccharomycetes</taxon>
        <taxon>Saccharomycetales</taxon>
        <taxon>Saccharomycetaceae</taxon>
        <taxon>Lachancea</taxon>
    </lineage>
</organism>
<protein>
    <submittedName>
        <fullName evidence="6">LALA0S15e00694g1_1</fullName>
    </submittedName>
</protein>
<keyword evidence="3" id="KW-0233">DNA recombination</keyword>
<dbReference type="AlphaFoldDB" id="A0A0C7N428"/>
<dbReference type="GeneID" id="34688504"/>
<evidence type="ECO:0000259" key="5">
    <source>
        <dbReference type="PROSITE" id="PS51899"/>
    </source>
</evidence>
<name>A0A0C7N428_9SACH</name>
<dbReference type="InterPro" id="IPR011010">
    <property type="entry name" value="DNA_brk_join_enz"/>
</dbReference>
<dbReference type="Pfam" id="PF03930">
    <property type="entry name" value="Flp_N"/>
    <property type="match status" value="1"/>
</dbReference>
<dbReference type="InterPro" id="IPR022647">
    <property type="entry name" value="Recombinase_Flp_N"/>
</dbReference>